<dbReference type="Proteomes" id="UP000237752">
    <property type="component" value="Unassembled WGS sequence"/>
</dbReference>
<keyword evidence="4" id="KW-1185">Reference proteome</keyword>
<gene>
    <name evidence="3" type="ORF">CLV47_113116</name>
</gene>
<name>A0A2T0ZX73_9ACTN</name>
<dbReference type="RefSeq" id="WP_170111099.1">
    <property type="nucleotide sequence ID" value="NZ_PVUE01000013.1"/>
</dbReference>
<dbReference type="InterPro" id="IPR012340">
    <property type="entry name" value="NA-bd_OB-fold"/>
</dbReference>
<dbReference type="GO" id="GO:0003697">
    <property type="term" value="F:single-stranded DNA binding"/>
    <property type="evidence" value="ECO:0007669"/>
    <property type="project" value="InterPro"/>
</dbReference>
<evidence type="ECO:0000313" key="3">
    <source>
        <dbReference type="EMBL" id="PRZ40950.1"/>
    </source>
</evidence>
<dbReference type="Pfam" id="PF00436">
    <property type="entry name" value="SSB"/>
    <property type="match status" value="1"/>
</dbReference>
<protein>
    <submittedName>
        <fullName evidence="3">Single-strand DNA-binding protein</fullName>
    </submittedName>
</protein>
<accession>A0A2T0ZX73</accession>
<keyword evidence="1 2" id="KW-0238">DNA-binding</keyword>
<dbReference type="Gene3D" id="2.40.50.140">
    <property type="entry name" value="Nucleic acid-binding proteins"/>
    <property type="match status" value="1"/>
</dbReference>
<dbReference type="EMBL" id="PVUE01000013">
    <property type="protein sequence ID" value="PRZ40950.1"/>
    <property type="molecule type" value="Genomic_DNA"/>
</dbReference>
<evidence type="ECO:0000256" key="2">
    <source>
        <dbReference type="PROSITE-ProRule" id="PRU00252"/>
    </source>
</evidence>
<evidence type="ECO:0000313" key="4">
    <source>
        <dbReference type="Proteomes" id="UP000237752"/>
    </source>
</evidence>
<proteinExistence type="predicted"/>
<comment type="caution">
    <text evidence="3">The sequence shown here is derived from an EMBL/GenBank/DDBJ whole genome shotgun (WGS) entry which is preliminary data.</text>
</comment>
<dbReference type="PROSITE" id="PS50935">
    <property type="entry name" value="SSB"/>
    <property type="match status" value="1"/>
</dbReference>
<dbReference type="SUPFAM" id="SSF50249">
    <property type="entry name" value="Nucleic acid-binding proteins"/>
    <property type="match status" value="1"/>
</dbReference>
<dbReference type="AlphaFoldDB" id="A0A2T0ZX73"/>
<organism evidence="3 4">
    <name type="scientific">Antricoccus suffuscus</name>
    <dbReference type="NCBI Taxonomy" id="1629062"/>
    <lineage>
        <taxon>Bacteria</taxon>
        <taxon>Bacillati</taxon>
        <taxon>Actinomycetota</taxon>
        <taxon>Actinomycetes</taxon>
        <taxon>Geodermatophilales</taxon>
        <taxon>Antricoccaceae</taxon>
        <taxon>Antricoccus</taxon>
    </lineage>
</organism>
<dbReference type="InterPro" id="IPR000424">
    <property type="entry name" value="Primosome_PriB/ssb"/>
</dbReference>
<evidence type="ECO:0000256" key="1">
    <source>
        <dbReference type="ARBA" id="ARBA00023125"/>
    </source>
</evidence>
<sequence>MATATSTKKNTTDKEIDPDTDLDINEVCLVGKLSAPVEIRELPSGDRAATWRLVVRRRARGGRVGPAVDTIDCVSFHKGLIGRATRWEAGAWLRITGELHRRFWQTPTGPRSRYQVEAHSAKLEPRP</sequence>
<reference evidence="3 4" key="1">
    <citation type="submission" date="2018-03" db="EMBL/GenBank/DDBJ databases">
        <title>Genomic Encyclopedia of Archaeal and Bacterial Type Strains, Phase II (KMG-II): from individual species to whole genera.</title>
        <authorList>
            <person name="Goeker M."/>
        </authorList>
    </citation>
    <scope>NUCLEOTIDE SEQUENCE [LARGE SCALE GENOMIC DNA]</scope>
    <source>
        <strain evidence="3 4">DSM 100065</strain>
    </source>
</reference>